<dbReference type="AlphaFoldDB" id="K5X7Z3"/>
<dbReference type="OrthoDB" id="10260134at2759"/>
<evidence type="ECO:0000256" key="5">
    <source>
        <dbReference type="ARBA" id="ARBA00022692"/>
    </source>
</evidence>
<keyword evidence="7" id="KW-0276">Fatty acid metabolism</keyword>
<feature type="transmembrane region" description="Helical" evidence="14">
    <location>
        <begin position="154"/>
        <end position="174"/>
    </location>
</feature>
<keyword evidence="10" id="KW-0408">Iron</keyword>
<dbReference type="InterPro" id="IPR009160">
    <property type="entry name" value="Acyl-CoA_deSatase_haem/ster-bd"/>
</dbReference>
<dbReference type="InParanoid" id="K5X7Z3"/>
<dbReference type="SMART" id="SM01117">
    <property type="entry name" value="Cyt-b5"/>
    <property type="match status" value="1"/>
</dbReference>
<evidence type="ECO:0000256" key="3">
    <source>
        <dbReference type="ARBA" id="ARBA00022516"/>
    </source>
</evidence>
<dbReference type="InterPro" id="IPR005804">
    <property type="entry name" value="FA_desaturase_dom"/>
</dbReference>
<dbReference type="PANTHER" id="PTHR11351:SF31">
    <property type="entry name" value="DESATURASE 1, ISOFORM A-RELATED"/>
    <property type="match status" value="1"/>
</dbReference>
<dbReference type="RefSeq" id="XP_007325763.1">
    <property type="nucleotide sequence ID" value="XM_007325701.1"/>
</dbReference>
<keyword evidence="4" id="KW-0349">Heme</keyword>
<dbReference type="PROSITE" id="PS00191">
    <property type="entry name" value="CYTOCHROME_B5_1"/>
    <property type="match status" value="1"/>
</dbReference>
<comment type="similarity">
    <text evidence="2">Belongs to the fatty acid desaturase type 1 family.</text>
</comment>
<feature type="transmembrane region" description="Helical" evidence="14">
    <location>
        <begin position="12"/>
        <end position="32"/>
    </location>
</feature>
<dbReference type="eggNOG" id="KOG1600">
    <property type="taxonomic scope" value="Eukaryota"/>
</dbReference>
<keyword evidence="6" id="KW-0479">Metal-binding</keyword>
<dbReference type="PANTHER" id="PTHR11351">
    <property type="entry name" value="ACYL-COA DESATURASE"/>
    <property type="match status" value="1"/>
</dbReference>
<dbReference type="Gene3D" id="3.10.120.10">
    <property type="entry name" value="Cytochrome b5-like heme/steroid binding domain"/>
    <property type="match status" value="1"/>
</dbReference>
<dbReference type="SUPFAM" id="SSF55856">
    <property type="entry name" value="Cytochrome b5-like heme/steroid binding domain"/>
    <property type="match status" value="1"/>
</dbReference>
<evidence type="ECO:0000256" key="14">
    <source>
        <dbReference type="SAM" id="Phobius"/>
    </source>
</evidence>
<evidence type="ECO:0000256" key="7">
    <source>
        <dbReference type="ARBA" id="ARBA00022832"/>
    </source>
</evidence>
<dbReference type="InterPro" id="IPR036400">
    <property type="entry name" value="Cyt_B5-like_heme/steroid_sf"/>
</dbReference>
<evidence type="ECO:0000313" key="16">
    <source>
        <dbReference type="EMBL" id="EKM84041.1"/>
    </source>
</evidence>
<organism evidence="16 17">
    <name type="scientific">Agaricus bisporus var. burnettii (strain JB137-S8 / ATCC MYA-4627 / FGSC 10392)</name>
    <name type="common">White button mushroom</name>
    <dbReference type="NCBI Taxonomy" id="597362"/>
    <lineage>
        <taxon>Eukaryota</taxon>
        <taxon>Fungi</taxon>
        <taxon>Dikarya</taxon>
        <taxon>Basidiomycota</taxon>
        <taxon>Agaricomycotina</taxon>
        <taxon>Agaricomycetes</taxon>
        <taxon>Agaricomycetidae</taxon>
        <taxon>Agaricales</taxon>
        <taxon>Agaricineae</taxon>
        <taxon>Agaricaceae</taxon>
        <taxon>Agaricus</taxon>
    </lineage>
</organism>
<dbReference type="CDD" id="cd03505">
    <property type="entry name" value="Delta9-FADS-like"/>
    <property type="match status" value="1"/>
</dbReference>
<dbReference type="HOGENOM" id="CLU_027359_3_0_1"/>
<keyword evidence="17" id="KW-1185">Reference proteome</keyword>
<dbReference type="InterPro" id="IPR018506">
    <property type="entry name" value="Cyt_B5_heme-BS"/>
</dbReference>
<dbReference type="GO" id="GO:0005506">
    <property type="term" value="F:iron ion binding"/>
    <property type="evidence" value="ECO:0007669"/>
    <property type="project" value="TreeGrafter"/>
</dbReference>
<dbReference type="EMBL" id="JH971385">
    <property type="protein sequence ID" value="EKM84041.1"/>
    <property type="molecule type" value="Genomic_DNA"/>
</dbReference>
<comment type="subcellular location">
    <subcellularLocation>
        <location evidence="1">Membrane</location>
        <topology evidence="1">Multi-pass membrane protein</topology>
    </subcellularLocation>
</comment>
<dbReference type="GO" id="GO:0006636">
    <property type="term" value="P:unsaturated fatty acid biosynthetic process"/>
    <property type="evidence" value="ECO:0007669"/>
    <property type="project" value="InterPro"/>
</dbReference>
<dbReference type="Pfam" id="PF00487">
    <property type="entry name" value="FA_desaturase"/>
    <property type="match status" value="1"/>
</dbReference>
<dbReference type="OMA" id="IGYHRLY"/>
<dbReference type="InterPro" id="IPR001199">
    <property type="entry name" value="Cyt_B5-like_heme/steroid-bd"/>
</dbReference>
<gene>
    <name evidence="16" type="ORF">AGABI1DRAFT_117491</name>
</gene>
<evidence type="ECO:0000256" key="1">
    <source>
        <dbReference type="ARBA" id="ARBA00004141"/>
    </source>
</evidence>
<feature type="transmembrane region" description="Helical" evidence="14">
    <location>
        <begin position="180"/>
        <end position="199"/>
    </location>
</feature>
<dbReference type="Pfam" id="PF00173">
    <property type="entry name" value="Cyt-b5"/>
    <property type="match status" value="1"/>
</dbReference>
<dbReference type="PRINTS" id="PR00075">
    <property type="entry name" value="FACDDSATRASE"/>
</dbReference>
<dbReference type="KEGG" id="abp:AGABI1DRAFT117491"/>
<evidence type="ECO:0000256" key="11">
    <source>
        <dbReference type="ARBA" id="ARBA00023098"/>
    </source>
</evidence>
<keyword evidence="9" id="KW-0560">Oxidoreductase</keyword>
<evidence type="ECO:0000256" key="13">
    <source>
        <dbReference type="ARBA" id="ARBA00023160"/>
    </source>
</evidence>
<dbReference type="GeneID" id="18825341"/>
<dbReference type="GO" id="GO:0020037">
    <property type="term" value="F:heme binding"/>
    <property type="evidence" value="ECO:0007669"/>
    <property type="project" value="InterPro"/>
</dbReference>
<keyword evidence="11" id="KW-0443">Lipid metabolism</keyword>
<evidence type="ECO:0000256" key="9">
    <source>
        <dbReference type="ARBA" id="ARBA00023002"/>
    </source>
</evidence>
<evidence type="ECO:0000256" key="2">
    <source>
        <dbReference type="ARBA" id="ARBA00009295"/>
    </source>
</evidence>
<dbReference type="GO" id="GO:0004768">
    <property type="term" value="F:stearoyl-CoA 9-desaturase activity"/>
    <property type="evidence" value="ECO:0007669"/>
    <property type="project" value="InterPro"/>
</dbReference>
<sequence>MATSKPKIWWSNIFFFLGTHLGALIGVYYFPIHALPRPTIWLAFASWQLSCFGITIGYHRLYTHKSFRASLGLRIILAALGTAAHQGSIRWWCLRHRLHHRFTDDPLHDPYAATRGLLFSHVGWIFFKPIYGRLNVIETDDLDKDLVVRVQHRYYHLLAVLLGFVLPTIVGYLWRDATGGFIWGGLVARVLVWHCTFLVNSLAHWNGLQLYTDENTSRGNLVLALLTCGEGNHNFHAFPYDFRSSPCFMDWDPSKWAILAFQYFGFATNLRRAKCEDIKAGQEHMLLKYWGVLPPAEPDKTPDWTLEQVEQHIHQNDGCCLILLDGYVLDVTSYLVEHPGGSKVIRDYALRTTREAIDSWPDASVAFHGGVNIHTWAANQHMKRLRLAKLAG</sequence>
<evidence type="ECO:0000313" key="17">
    <source>
        <dbReference type="Proteomes" id="UP000008493"/>
    </source>
</evidence>
<feature type="domain" description="Cytochrome b5 heme-binding" evidence="15">
    <location>
        <begin position="301"/>
        <end position="391"/>
    </location>
</feature>
<dbReference type="Proteomes" id="UP000008493">
    <property type="component" value="Unassembled WGS sequence"/>
</dbReference>
<accession>K5X7Z3</accession>
<feature type="transmembrane region" description="Helical" evidence="14">
    <location>
        <begin position="38"/>
        <end position="59"/>
    </location>
</feature>
<evidence type="ECO:0000256" key="8">
    <source>
        <dbReference type="ARBA" id="ARBA00022989"/>
    </source>
</evidence>
<evidence type="ECO:0000256" key="6">
    <source>
        <dbReference type="ARBA" id="ARBA00022723"/>
    </source>
</evidence>
<keyword evidence="13" id="KW-0275">Fatty acid biosynthesis</keyword>
<keyword evidence="5 14" id="KW-0812">Transmembrane</keyword>
<keyword evidence="8 14" id="KW-1133">Transmembrane helix</keyword>
<keyword evidence="12 14" id="KW-0472">Membrane</keyword>
<name>K5X7Z3_AGABU</name>
<evidence type="ECO:0000256" key="4">
    <source>
        <dbReference type="ARBA" id="ARBA00022617"/>
    </source>
</evidence>
<dbReference type="InterPro" id="IPR015876">
    <property type="entry name" value="Acyl-CoA_DS"/>
</dbReference>
<dbReference type="PIRSF" id="PIRSF000345">
    <property type="entry name" value="OLE1"/>
    <property type="match status" value="1"/>
</dbReference>
<evidence type="ECO:0000256" key="10">
    <source>
        <dbReference type="ARBA" id="ARBA00023004"/>
    </source>
</evidence>
<proteinExistence type="inferred from homology"/>
<dbReference type="STRING" id="597362.K5X7Z3"/>
<evidence type="ECO:0000256" key="12">
    <source>
        <dbReference type="ARBA" id="ARBA00023136"/>
    </source>
</evidence>
<dbReference type="GO" id="GO:0005789">
    <property type="term" value="C:endoplasmic reticulum membrane"/>
    <property type="evidence" value="ECO:0007669"/>
    <property type="project" value="TreeGrafter"/>
</dbReference>
<reference evidence="17" key="1">
    <citation type="journal article" date="2012" name="Proc. Natl. Acad. Sci. U.S.A.">
        <title>Genome sequence of the button mushroom Agaricus bisporus reveals mechanisms governing adaptation to a humic-rich ecological niche.</title>
        <authorList>
            <person name="Morin E."/>
            <person name="Kohler A."/>
            <person name="Baker A.R."/>
            <person name="Foulongne-Oriol M."/>
            <person name="Lombard V."/>
            <person name="Nagy L.G."/>
            <person name="Ohm R.A."/>
            <person name="Patyshakuliyeva A."/>
            <person name="Brun A."/>
            <person name="Aerts A.L."/>
            <person name="Bailey A.M."/>
            <person name="Billette C."/>
            <person name="Coutinho P.M."/>
            <person name="Deakin G."/>
            <person name="Doddapaneni H."/>
            <person name="Floudas D."/>
            <person name="Grimwood J."/>
            <person name="Hilden K."/>
            <person name="Kuees U."/>
            <person name="LaButti K.M."/>
            <person name="Lapidus A."/>
            <person name="Lindquist E.A."/>
            <person name="Lucas S.M."/>
            <person name="Murat C."/>
            <person name="Riley R.W."/>
            <person name="Salamov A.A."/>
            <person name="Schmutz J."/>
            <person name="Subramanian V."/>
            <person name="Woesten H.A.B."/>
            <person name="Xu J."/>
            <person name="Eastwood D.C."/>
            <person name="Foster G.D."/>
            <person name="Sonnenberg A.S."/>
            <person name="Cullen D."/>
            <person name="de Vries R.P."/>
            <person name="Lundell T."/>
            <person name="Hibbett D.S."/>
            <person name="Henrissat B."/>
            <person name="Burton K.S."/>
            <person name="Kerrigan R.W."/>
            <person name="Challen M.P."/>
            <person name="Grigoriev I.V."/>
            <person name="Martin F."/>
        </authorList>
    </citation>
    <scope>NUCLEOTIDE SEQUENCE [LARGE SCALE GENOMIC DNA]</scope>
    <source>
        <strain evidence="17">JB137-S8 / ATCC MYA-4627 / FGSC 10392</strain>
    </source>
</reference>
<dbReference type="PROSITE" id="PS50255">
    <property type="entry name" value="CYTOCHROME_B5_2"/>
    <property type="match status" value="1"/>
</dbReference>
<evidence type="ECO:0000259" key="15">
    <source>
        <dbReference type="PROSITE" id="PS50255"/>
    </source>
</evidence>
<protein>
    <recommendedName>
        <fullName evidence="15">Cytochrome b5 heme-binding domain-containing protein</fullName>
    </recommendedName>
</protein>
<keyword evidence="3" id="KW-0444">Lipid biosynthesis</keyword>